<feature type="compositionally biased region" description="Basic and acidic residues" evidence="4">
    <location>
        <begin position="639"/>
        <end position="648"/>
    </location>
</feature>
<dbReference type="SUPFAM" id="SSF51445">
    <property type="entry name" value="(Trans)glycosidases"/>
    <property type="match status" value="1"/>
</dbReference>
<accession>A0ABV5ELM6</accession>
<comment type="similarity">
    <text evidence="3">Belongs to the glycosyl hydrolase 84 family.</text>
</comment>
<gene>
    <name evidence="7" type="ORF">VSS16_34485</name>
</gene>
<dbReference type="PROSITE" id="PS52009">
    <property type="entry name" value="GH84"/>
    <property type="match status" value="1"/>
</dbReference>
<feature type="active site" description="Proton donor" evidence="3">
    <location>
        <position position="305"/>
    </location>
</feature>
<evidence type="ECO:0000313" key="8">
    <source>
        <dbReference type="Proteomes" id="UP001585080"/>
    </source>
</evidence>
<feature type="region of interest" description="Disordered" evidence="4">
    <location>
        <begin position="634"/>
        <end position="670"/>
    </location>
</feature>
<protein>
    <submittedName>
        <fullName evidence="7">Beta-N-acetylglucosaminidase domain-containing protein</fullName>
    </submittedName>
</protein>
<keyword evidence="5" id="KW-0732">Signal</keyword>
<comment type="caution">
    <text evidence="7">The sequence shown here is derived from an EMBL/GenBank/DDBJ whole genome shotgun (WGS) entry which is preliminary data.</text>
</comment>
<evidence type="ECO:0000256" key="3">
    <source>
        <dbReference type="PROSITE-ProRule" id="PRU01353"/>
    </source>
</evidence>
<keyword evidence="2 3" id="KW-0326">Glycosidase</keyword>
<dbReference type="Gene3D" id="3.20.20.80">
    <property type="entry name" value="Glycosidases"/>
    <property type="match status" value="1"/>
</dbReference>
<dbReference type="EMBL" id="JAYMRP010000053">
    <property type="protein sequence ID" value="MFB8777760.1"/>
    <property type="molecule type" value="Genomic_DNA"/>
</dbReference>
<reference evidence="7 8" key="1">
    <citation type="submission" date="2024-01" db="EMBL/GenBank/DDBJ databases">
        <title>Genome mining of biosynthetic gene clusters to explore secondary metabolites of Streptomyces sp.</title>
        <authorList>
            <person name="Baig A."/>
            <person name="Ajitkumar Shintre N."/>
            <person name="Kumar H."/>
            <person name="Anbarasu A."/>
            <person name="Ramaiah S."/>
        </authorList>
    </citation>
    <scope>NUCLEOTIDE SEQUENCE [LARGE SCALE GENOMIC DNA]</scope>
    <source>
        <strain evidence="7 8">A57</strain>
    </source>
</reference>
<feature type="domain" description="GH84" evidence="6">
    <location>
        <begin position="190"/>
        <end position="470"/>
    </location>
</feature>
<dbReference type="RefSeq" id="WP_376736199.1">
    <property type="nucleotide sequence ID" value="NZ_JAYMRP010000053.1"/>
</dbReference>
<dbReference type="InterPro" id="IPR051822">
    <property type="entry name" value="Glycosyl_Hydrolase_84"/>
</dbReference>
<feature type="signal peptide" evidence="5">
    <location>
        <begin position="1"/>
        <end position="29"/>
    </location>
</feature>
<evidence type="ECO:0000313" key="7">
    <source>
        <dbReference type="EMBL" id="MFB8777760.1"/>
    </source>
</evidence>
<evidence type="ECO:0000256" key="1">
    <source>
        <dbReference type="ARBA" id="ARBA00022801"/>
    </source>
</evidence>
<feature type="compositionally biased region" description="Low complexity" evidence="4">
    <location>
        <begin position="28"/>
        <end position="57"/>
    </location>
</feature>
<evidence type="ECO:0000256" key="2">
    <source>
        <dbReference type="ARBA" id="ARBA00023295"/>
    </source>
</evidence>
<dbReference type="PANTHER" id="PTHR13170">
    <property type="entry name" value="O-GLCNACASE"/>
    <property type="match status" value="1"/>
</dbReference>
<dbReference type="InterPro" id="IPR011496">
    <property type="entry name" value="O-GlcNAcase_cat"/>
</dbReference>
<dbReference type="InterPro" id="IPR049019">
    <property type="entry name" value="NagJ-like_helical"/>
</dbReference>
<dbReference type="InterPro" id="IPR015882">
    <property type="entry name" value="HEX_bac_N"/>
</dbReference>
<dbReference type="SUPFAM" id="SSF55545">
    <property type="entry name" value="beta-N-acetylhexosaminidase-like domain"/>
    <property type="match status" value="1"/>
</dbReference>
<dbReference type="InterPro" id="IPR029018">
    <property type="entry name" value="Hex-like_dom2"/>
</dbReference>
<name>A0ABV5ELM6_9ACTN</name>
<keyword evidence="1 3" id="KW-0378">Hydrolase</keyword>
<sequence>MQLRRRRRAAVLAIAVVTGMLGTAPAAVAAPPAPDSTTSPTIPTTPAPRTDAAAPTVWPRPQSMRHTGTPARVTEETVLTTDGTADPYTVEALRALLRSAGARRIAMLRDTDPRPPGALVVRASAEHPGRDTRHTLPTGGYRLTVTPDTVILSGAGGDGLFHAVQTLRQLITPGTPAIAGAEIRDWPGTAVRGTTEGFYGEPWTHGQRLAHLDFMGRTKQNRYLYAPGDDLRRQARWREPYPAERRAEFRELAERARRNHVTLAWAVAPGQSMCLSSDADVAALNRKLDAMWALGFRAFQLQFQDVSYSEWHCEADADRLGSGPEAAARAHARVADAVARHLARHHPGSTALSLMPTEYYQDGTTPYRRTLAGELDPDVEVAWTGVGVVPRTITGGELAATREAFDHPLVTMDNYPVNDYAQDRLFLGPYTGRHPAVAAGSAGLLAHAMQQAAASRIPLFTAADYAWNSRAYAPEESWRAAIADLAAGDAHREQALAALAGNDASSVLDDEESAYLRPLLDAYWRTRLTPETQATDRLRTAFTVMRETPDRLSRTPLATETAPWTTQLARYGEAGVTALDMLDAQHRGDTAAAWTSYRTLDRLRTRIDAAPVTVGKGVLDPFLTRAQESYGSWAGLTHEPNRPTDGRTLRFPRPRPLSTVTALTDPGTTGRVEAHVPGKGWQGLGPLTPSGATELPTTLHADAIRVTGPSPSRIHHLIPWYADTPPAELTLNDHHEEPTTETGSTLRLTPRLIRKSTVPCLYLLVRLLLLFGGSLG</sequence>
<evidence type="ECO:0000259" key="6">
    <source>
        <dbReference type="PROSITE" id="PS52009"/>
    </source>
</evidence>
<keyword evidence="8" id="KW-1185">Reference proteome</keyword>
<evidence type="ECO:0000256" key="5">
    <source>
        <dbReference type="SAM" id="SignalP"/>
    </source>
</evidence>
<dbReference type="Pfam" id="PF21774">
    <property type="entry name" value="NagJ_C"/>
    <property type="match status" value="1"/>
</dbReference>
<dbReference type="InterPro" id="IPR017853">
    <property type="entry name" value="GH"/>
</dbReference>
<dbReference type="Pfam" id="PF07555">
    <property type="entry name" value="NAGidase"/>
    <property type="match status" value="1"/>
</dbReference>
<dbReference type="SUPFAM" id="SSF140657">
    <property type="entry name" value="Hyaluronidase post-catalytic domain-like"/>
    <property type="match status" value="1"/>
</dbReference>
<proteinExistence type="inferred from homology"/>
<dbReference type="Gene3D" id="3.30.379.10">
    <property type="entry name" value="Chitobiase/beta-hexosaminidase domain 2-like"/>
    <property type="match status" value="1"/>
</dbReference>
<dbReference type="Gene3D" id="1.20.58.460">
    <property type="entry name" value="Hyaluronidase post-catalytic domain-like"/>
    <property type="match status" value="1"/>
</dbReference>
<dbReference type="Proteomes" id="UP001585080">
    <property type="component" value="Unassembled WGS sequence"/>
</dbReference>
<feature type="chain" id="PRO_5045690416" evidence="5">
    <location>
        <begin position="30"/>
        <end position="776"/>
    </location>
</feature>
<feature type="region of interest" description="Disordered" evidence="4">
    <location>
        <begin position="28"/>
        <end position="69"/>
    </location>
</feature>
<dbReference type="Pfam" id="PF02838">
    <property type="entry name" value="Glyco_hydro_20b"/>
    <property type="match status" value="1"/>
</dbReference>
<evidence type="ECO:0000256" key="4">
    <source>
        <dbReference type="SAM" id="MobiDB-lite"/>
    </source>
</evidence>
<feature type="non-terminal residue" evidence="7">
    <location>
        <position position="776"/>
    </location>
</feature>
<organism evidence="7 8">
    <name type="scientific">Streptomyces broussonetiae</name>
    <dbReference type="NCBI Taxonomy" id="2686304"/>
    <lineage>
        <taxon>Bacteria</taxon>
        <taxon>Bacillati</taxon>
        <taxon>Actinomycetota</taxon>
        <taxon>Actinomycetes</taxon>
        <taxon>Kitasatosporales</taxon>
        <taxon>Streptomycetaceae</taxon>
        <taxon>Streptomyces</taxon>
    </lineage>
</organism>
<dbReference type="PANTHER" id="PTHR13170:SF16">
    <property type="entry name" value="PROTEIN O-GLCNACASE"/>
    <property type="match status" value="1"/>
</dbReference>